<reference evidence="3" key="1">
    <citation type="journal article" date="2019" name="Int. J. Syst. Evol. Microbiol.">
        <title>The Global Catalogue of Microorganisms (GCM) 10K type strain sequencing project: providing services to taxonomists for standard genome sequencing and annotation.</title>
        <authorList>
            <consortium name="The Broad Institute Genomics Platform"/>
            <consortium name="The Broad Institute Genome Sequencing Center for Infectious Disease"/>
            <person name="Wu L."/>
            <person name="Ma J."/>
        </authorList>
    </citation>
    <scope>NUCLEOTIDE SEQUENCE [LARGE SCALE GENOMIC DNA]</scope>
    <source>
        <strain evidence="3">KCTC 52924</strain>
    </source>
</reference>
<evidence type="ECO:0000313" key="2">
    <source>
        <dbReference type="EMBL" id="MFD2789588.1"/>
    </source>
</evidence>
<keyword evidence="3" id="KW-1185">Reference proteome</keyword>
<dbReference type="Pfam" id="PF07949">
    <property type="entry name" value="YbbR"/>
    <property type="match status" value="1"/>
</dbReference>
<proteinExistence type="predicted"/>
<dbReference type="RefSeq" id="WP_251809336.1">
    <property type="nucleotide sequence ID" value="NZ_CP166679.1"/>
</dbReference>
<feature type="signal peptide" evidence="1">
    <location>
        <begin position="1"/>
        <end position="29"/>
    </location>
</feature>
<accession>A0ABW5VDE2</accession>
<feature type="chain" id="PRO_5047148661" evidence="1">
    <location>
        <begin position="30"/>
        <end position="318"/>
    </location>
</feature>
<dbReference type="Gene3D" id="2.170.120.40">
    <property type="entry name" value="YbbR-like domain"/>
    <property type="match status" value="1"/>
</dbReference>
<dbReference type="Gene3D" id="2.170.120.30">
    <property type="match status" value="1"/>
</dbReference>
<protein>
    <submittedName>
        <fullName evidence="2">YbbR-like domain-containing protein</fullName>
    </submittedName>
</protein>
<dbReference type="InterPro" id="IPR012505">
    <property type="entry name" value="YbbR"/>
</dbReference>
<dbReference type="Proteomes" id="UP001597532">
    <property type="component" value="Unassembled WGS sequence"/>
</dbReference>
<sequence>MIKHIKNGLQKRKVKLFLMFLLGSSLAWFISNLAEQYTNDTTFDLSYTSAPDSLLLKKVSKKNIKVRLRASGFQFLVFGFKNKVVTVDLSNLGKRGRKYYMSPMDYRGQIESQLPNFINIVDMDRDSMFFNFQKLTKKKLAVVSNVNIDFEQHYLLDRDVTLIPDSITVIGPESEVSELKSIPTKKLSFANLTGNFSKTVDLQLPTHLKNTTFSSKKVKVEGEIFKFSERILTIPINVINVPEGVVVRTFPETAEVLCRDRLVNLKKLKSTDFEVSADYAQFEENGDNILELEITKKIESLNVVQLKEDKVEFILMKQ</sequence>
<keyword evidence="1" id="KW-0732">Signal</keyword>
<comment type="caution">
    <text evidence="2">The sequence shown here is derived from an EMBL/GenBank/DDBJ whole genome shotgun (WGS) entry which is preliminary data.</text>
</comment>
<organism evidence="2 3">
    <name type="scientific">Arenibacter antarcticus</name>
    <dbReference type="NCBI Taxonomy" id="2040469"/>
    <lineage>
        <taxon>Bacteria</taxon>
        <taxon>Pseudomonadati</taxon>
        <taxon>Bacteroidota</taxon>
        <taxon>Flavobacteriia</taxon>
        <taxon>Flavobacteriales</taxon>
        <taxon>Flavobacteriaceae</taxon>
        <taxon>Arenibacter</taxon>
    </lineage>
</organism>
<name>A0ABW5VDE2_9FLAO</name>
<evidence type="ECO:0000313" key="3">
    <source>
        <dbReference type="Proteomes" id="UP001597532"/>
    </source>
</evidence>
<evidence type="ECO:0000256" key="1">
    <source>
        <dbReference type="SAM" id="SignalP"/>
    </source>
</evidence>
<dbReference type="EMBL" id="JBHUOK010000029">
    <property type="protein sequence ID" value="MFD2789588.1"/>
    <property type="molecule type" value="Genomic_DNA"/>
</dbReference>
<gene>
    <name evidence="2" type="ORF">ACFS1K_07440</name>
</gene>